<comment type="caution">
    <text evidence="11">The sequence shown here is derived from an EMBL/GenBank/DDBJ whole genome shotgun (WGS) entry which is preliminary data.</text>
</comment>
<keyword evidence="3" id="KW-0805">Transcription regulation</keyword>
<sequence>MSDAYEPYHVLQHSRRDKLRMPSLDSHFHFHHPPPPPSSSGGGGVFPIADSDFLAAGGFHSNNNNNPSYSNFMGFLGGPSSSSSTAVAVAGDHSFNAGLSSGDVLVFKPEPLSLSLSSHPRPTYDLVVPGVVNSGFCRSAAEAAAAAAAVTVASRSSGPLGPFTGYASILKGSKFLKPAQMLLDDFCSVSRAVYAEQIVDDEDDDSSLLFDPTIDNLCGVSDAGVGENGKKKSMLISMLDEVYKRYKQYYEQLQAVMGSFECVAGLGHAAPYASLTLKVLSKHFKCLKNAITDQLQFSTNNKIQQQRGHVMNSENKTDFLGFGGSDSSRGLCSAGQRHGFPDHHAPVWRPHRGLPERAVTVLRAWLFDHFLHPYPTDTDKLMLAKQTGLSRNQVLSKHFKCLKNAITDQLQFSTNNKIQQQRGHVMNSENKTDFLGFGGSDSSRGLCSAGQRHGFPDHHAPVWRPHRGLPERAVTVLRAWLFDHFLHPYPTDTDKLMLAKQTGLSRNQVSNWFINARVRVWKPMVEEIHMLETRQSQKSSSSSWRDTPTVFPDNNNNPSSSTAQQRANNNSSPARRVRNDDVHATTNTNNNHFMNAGNSGNIGGGGAVSFSYGIASSNVTGMNTSTNGGVSLTLGLHHQIGLPEPFPMTTAQRFGLDGGSSGGGAGGQSYGGGGGGYEGQDRPFGRDFIGGSNHQFLHDFVG</sequence>
<dbReference type="InterPro" id="IPR009057">
    <property type="entry name" value="Homeodomain-like_sf"/>
</dbReference>
<accession>A0A8S9QC15</accession>
<organism evidence="11 12">
    <name type="scientific">Brassica cretica</name>
    <name type="common">Mustard</name>
    <dbReference type="NCBI Taxonomy" id="69181"/>
    <lineage>
        <taxon>Eukaryota</taxon>
        <taxon>Viridiplantae</taxon>
        <taxon>Streptophyta</taxon>
        <taxon>Embryophyta</taxon>
        <taxon>Tracheophyta</taxon>
        <taxon>Spermatophyta</taxon>
        <taxon>Magnoliopsida</taxon>
        <taxon>eudicotyledons</taxon>
        <taxon>Gunneridae</taxon>
        <taxon>Pentapetalae</taxon>
        <taxon>rosids</taxon>
        <taxon>malvids</taxon>
        <taxon>Brassicales</taxon>
        <taxon>Brassicaceae</taxon>
        <taxon>Brassiceae</taxon>
        <taxon>Brassica</taxon>
    </lineage>
</organism>
<keyword evidence="5 8" id="KW-0371">Homeobox</keyword>
<dbReference type="Proteomes" id="UP000712600">
    <property type="component" value="Unassembled WGS sequence"/>
</dbReference>
<feature type="DNA-binding region" description="Homeobox" evidence="8">
    <location>
        <begin position="484"/>
        <end position="524"/>
    </location>
</feature>
<dbReference type="Pfam" id="PF07526">
    <property type="entry name" value="POX"/>
    <property type="match status" value="1"/>
</dbReference>
<dbReference type="GO" id="GO:0005634">
    <property type="term" value="C:nucleus"/>
    <property type="evidence" value="ECO:0007669"/>
    <property type="project" value="UniProtKB-SubCell"/>
</dbReference>
<feature type="region of interest" description="Disordered" evidence="9">
    <location>
        <begin position="650"/>
        <end position="688"/>
    </location>
</feature>
<dbReference type="InterPro" id="IPR050224">
    <property type="entry name" value="TALE_homeobox"/>
</dbReference>
<dbReference type="Pfam" id="PF05920">
    <property type="entry name" value="Homeobox_KN"/>
    <property type="match status" value="2"/>
</dbReference>
<dbReference type="SUPFAM" id="SSF46689">
    <property type="entry name" value="Homeodomain-like"/>
    <property type="match status" value="2"/>
</dbReference>
<evidence type="ECO:0000313" key="11">
    <source>
        <dbReference type="EMBL" id="KAF3535754.1"/>
    </source>
</evidence>
<evidence type="ECO:0000259" key="10">
    <source>
        <dbReference type="PROSITE" id="PS50071"/>
    </source>
</evidence>
<evidence type="ECO:0000256" key="6">
    <source>
        <dbReference type="ARBA" id="ARBA00023163"/>
    </source>
</evidence>
<evidence type="ECO:0000256" key="7">
    <source>
        <dbReference type="ARBA" id="ARBA00023242"/>
    </source>
</evidence>
<dbReference type="PROSITE" id="PS50071">
    <property type="entry name" value="HOMEOBOX_2"/>
    <property type="match status" value="1"/>
</dbReference>
<evidence type="ECO:0000256" key="5">
    <source>
        <dbReference type="ARBA" id="ARBA00023155"/>
    </source>
</evidence>
<comment type="similarity">
    <text evidence="2">Belongs to the TALE/BELL homeobox family.</text>
</comment>
<dbReference type="InterPro" id="IPR008422">
    <property type="entry name" value="KN_HD"/>
</dbReference>
<dbReference type="GO" id="GO:0003677">
    <property type="term" value="F:DNA binding"/>
    <property type="evidence" value="ECO:0007669"/>
    <property type="project" value="UniProtKB-UniRule"/>
</dbReference>
<evidence type="ECO:0000313" key="12">
    <source>
        <dbReference type="Proteomes" id="UP000712600"/>
    </source>
</evidence>
<dbReference type="AlphaFoldDB" id="A0A8S9QC15"/>
<keyword evidence="4 8" id="KW-0238">DNA-binding</keyword>
<gene>
    <name evidence="11" type="ORF">F2Q69_00018263</name>
</gene>
<dbReference type="InterPro" id="IPR006563">
    <property type="entry name" value="POX_dom"/>
</dbReference>
<feature type="compositionally biased region" description="Polar residues" evidence="9">
    <location>
        <begin position="584"/>
        <end position="593"/>
    </location>
</feature>
<feature type="compositionally biased region" description="Polar residues" evidence="9">
    <location>
        <begin position="552"/>
        <end position="573"/>
    </location>
</feature>
<dbReference type="SMART" id="SM00389">
    <property type="entry name" value="HOX"/>
    <property type="match status" value="1"/>
</dbReference>
<reference evidence="11" key="1">
    <citation type="submission" date="2019-12" db="EMBL/GenBank/DDBJ databases">
        <title>Genome sequencing and annotation of Brassica cretica.</title>
        <authorList>
            <person name="Studholme D.J."/>
            <person name="Sarris P."/>
        </authorList>
    </citation>
    <scope>NUCLEOTIDE SEQUENCE</scope>
    <source>
        <strain evidence="11">PFS-109/04</strain>
        <tissue evidence="11">Leaf</tissue>
    </source>
</reference>
<evidence type="ECO:0000256" key="2">
    <source>
        <dbReference type="ARBA" id="ARBA00006454"/>
    </source>
</evidence>
<dbReference type="EMBL" id="QGKX02001290">
    <property type="protein sequence ID" value="KAF3535754.1"/>
    <property type="molecule type" value="Genomic_DNA"/>
</dbReference>
<keyword evidence="6" id="KW-0804">Transcription</keyword>
<comment type="subcellular location">
    <subcellularLocation>
        <location evidence="1 8">Nucleus</location>
    </subcellularLocation>
</comment>
<evidence type="ECO:0000256" key="1">
    <source>
        <dbReference type="ARBA" id="ARBA00004123"/>
    </source>
</evidence>
<feature type="domain" description="Homeobox" evidence="10">
    <location>
        <begin position="482"/>
        <end position="523"/>
    </location>
</feature>
<protein>
    <recommendedName>
        <fullName evidence="10">Homeobox domain-containing protein</fullName>
    </recommendedName>
</protein>
<feature type="compositionally biased region" description="Gly residues" evidence="9">
    <location>
        <begin position="656"/>
        <end position="678"/>
    </location>
</feature>
<evidence type="ECO:0000256" key="3">
    <source>
        <dbReference type="ARBA" id="ARBA00023015"/>
    </source>
</evidence>
<evidence type="ECO:0000256" key="8">
    <source>
        <dbReference type="PROSITE-ProRule" id="PRU00108"/>
    </source>
</evidence>
<dbReference type="Gene3D" id="1.10.10.60">
    <property type="entry name" value="Homeodomain-like"/>
    <property type="match status" value="2"/>
</dbReference>
<dbReference type="InterPro" id="IPR001356">
    <property type="entry name" value="HD"/>
</dbReference>
<dbReference type="GO" id="GO:0006355">
    <property type="term" value="P:regulation of DNA-templated transcription"/>
    <property type="evidence" value="ECO:0007669"/>
    <property type="project" value="InterPro"/>
</dbReference>
<proteinExistence type="inferred from homology"/>
<dbReference type="PANTHER" id="PTHR11850">
    <property type="entry name" value="HOMEOBOX PROTEIN TRANSCRIPTION FACTORS"/>
    <property type="match status" value="1"/>
</dbReference>
<dbReference type="FunFam" id="1.10.10.60:FF:000117">
    <property type="entry name" value="BEL1-like homeodomain protein 9"/>
    <property type="match status" value="1"/>
</dbReference>
<dbReference type="SMART" id="SM00574">
    <property type="entry name" value="POX"/>
    <property type="match status" value="1"/>
</dbReference>
<evidence type="ECO:0000256" key="9">
    <source>
        <dbReference type="SAM" id="MobiDB-lite"/>
    </source>
</evidence>
<name>A0A8S9QC15_BRACR</name>
<keyword evidence="7 8" id="KW-0539">Nucleus</keyword>
<dbReference type="CDD" id="cd00086">
    <property type="entry name" value="homeodomain"/>
    <property type="match status" value="2"/>
</dbReference>
<feature type="region of interest" description="Disordered" evidence="9">
    <location>
        <begin position="532"/>
        <end position="597"/>
    </location>
</feature>
<evidence type="ECO:0000256" key="4">
    <source>
        <dbReference type="ARBA" id="ARBA00023125"/>
    </source>
</evidence>